<dbReference type="EnsemblBacteria" id="AAR34734">
    <property type="protein sequence ID" value="AAR34734"/>
    <property type="gene ID" value="GSU1358"/>
</dbReference>
<dbReference type="Gene3D" id="2.10.109.10">
    <property type="entry name" value="Umud Fragment, subunit A"/>
    <property type="match status" value="1"/>
</dbReference>
<proteinExistence type="predicted"/>
<dbReference type="InterPro" id="IPR018647">
    <property type="entry name" value="SLFN_3-like_DNA/RNA_helicase"/>
</dbReference>
<dbReference type="SMR" id="Q74DF8"/>
<dbReference type="eggNOG" id="COG1974">
    <property type="taxonomic scope" value="Bacteria"/>
</dbReference>
<protein>
    <recommendedName>
        <fullName evidence="5">ATPase AAA</fullName>
    </recommendedName>
</protein>
<dbReference type="STRING" id="243231.GSU1358"/>
<organism evidence="3 4">
    <name type="scientific">Geobacter sulfurreducens (strain ATCC 51573 / DSM 12127 / PCA)</name>
    <dbReference type="NCBI Taxonomy" id="243231"/>
    <lineage>
        <taxon>Bacteria</taxon>
        <taxon>Pseudomonadati</taxon>
        <taxon>Thermodesulfobacteriota</taxon>
        <taxon>Desulfuromonadia</taxon>
        <taxon>Geobacterales</taxon>
        <taxon>Geobacteraceae</taxon>
        <taxon>Geobacter</taxon>
    </lineage>
</organism>
<dbReference type="eggNOG" id="COG3410">
    <property type="taxonomic scope" value="Bacteria"/>
</dbReference>
<dbReference type="PATRIC" id="fig|243231.5.peg.1355"/>
<dbReference type="KEGG" id="gsu:GSU1358"/>
<dbReference type="InterPro" id="IPR036286">
    <property type="entry name" value="LexA/Signal_pep-like_sf"/>
</dbReference>
<feature type="domain" description="Schlafen group 3-like DNA/RNA helicase" evidence="2">
    <location>
        <begin position="261"/>
        <end position="604"/>
    </location>
</feature>
<feature type="domain" description="Peptidase S24/S26A/S26B/S26C" evidence="1">
    <location>
        <begin position="657"/>
        <end position="750"/>
    </location>
</feature>
<evidence type="ECO:0000259" key="2">
    <source>
        <dbReference type="Pfam" id="PF09848"/>
    </source>
</evidence>
<evidence type="ECO:0000259" key="1">
    <source>
        <dbReference type="Pfam" id="PF00717"/>
    </source>
</evidence>
<dbReference type="Gene3D" id="3.40.50.300">
    <property type="entry name" value="P-loop containing nucleotide triphosphate hydrolases"/>
    <property type="match status" value="1"/>
</dbReference>
<sequence length="800" mass="90268">MIVYSATKARFKEDVMTNDIGGIIFNAFQNATGRSTGRAEIESWMHSLQYMDRVLSDDEIPHDAGVAIEYHLPQTSKRIDFILTGRDRDRRESAILVELKQWQKAELTQSDAIVITRFKHGTAETLHPSYQAWSYKRLLEDFNQTVQEEHIGLYPCAYLHNYEDDGVITHPFYSDHIKRAPIFLKPDALKLQQFIKTHVKFGDTTRIMYRIEHGKIKPSKNLADELASMLKGNREFVLIDDQKVVFEKAKRLAEQASEHTKKVLIVEGGPGTGKSVLAINLLVALTGKDHVVQYVTRNSAPRLVYEAKLTGHFRKTHISNMLSGSGSYHATPPNTFGCLIVDEAHRLNEKSGMFSHLGENQIKEIISASRLSVFFIDEDQKVTLKDIGDKEAIRTWAEKLGAEVVEMSLESQFRCNGSNGYLAWLDNTLQIRETANETLDTREYDFRIVDSPSELHGLIKDKNKISNKARMVAGYCWDWTSKKNPHLKDIVIGDYRATWNLETDGQAWIIKPDSVSEVGCIHTCQGLEVDYIGVIVGPDLVVRDGSVLTRPAERSRMDKSIQGWKKLLKDDPEGGAARLDAIIKNTYRTLMTRGQKGCYVYFTDEETRRYSAERLQIGPAAEQVAEKPVLPADEEAVVLPFRLLGPEQARPYENCVPLYDFKIAAGGFSDEQQVDDCDWVELPEEFRPRKGLFVAQVVGESMNRRIPNGAWCLFRIASAGSRNGKVVLASHREIADNDTGGHYTVKIYESTKESFSDGTWRHASIILRPDSALPGYEPIVLSEEQAEDLRVIGELVAVLG</sequence>
<dbReference type="eggNOG" id="COG0507">
    <property type="taxonomic scope" value="Bacteria"/>
</dbReference>
<keyword evidence="4" id="KW-1185">Reference proteome</keyword>
<reference evidence="3 4" key="1">
    <citation type="journal article" date="2003" name="Science">
        <title>Genome of Geobacter sulfurreducens: metal reduction in subsurface environments.</title>
        <authorList>
            <person name="Methe B.A."/>
            <person name="Nelson K.E."/>
            <person name="Eisen J.A."/>
            <person name="Paulsen I.T."/>
            <person name="Nelson W."/>
            <person name="Heidelberg J.F."/>
            <person name="Wu D."/>
            <person name="Wu M."/>
            <person name="Ward N."/>
            <person name="Beanan M.J."/>
            <person name="Dodson R.J."/>
            <person name="Madupu R."/>
            <person name="Brinkac L.M."/>
            <person name="Daugherty S.C."/>
            <person name="DeBoy R.T."/>
            <person name="Durkin A.S."/>
            <person name="Gwinn M."/>
            <person name="Kolonay J.F."/>
            <person name="Sullivan S.A."/>
            <person name="Haft D.H."/>
            <person name="Selengut J."/>
            <person name="Davidsen T.M."/>
            <person name="Zafar N."/>
            <person name="White O."/>
            <person name="Tran B."/>
            <person name="Romero C."/>
            <person name="Forberger H.A."/>
            <person name="Weidman J."/>
            <person name="Khouri H."/>
            <person name="Feldblyum T.V."/>
            <person name="Utterback T.R."/>
            <person name="Van Aken S.E."/>
            <person name="Lovley D.R."/>
            <person name="Fraser C.M."/>
        </authorList>
    </citation>
    <scope>NUCLEOTIDE SEQUENCE [LARGE SCALE GENOMIC DNA]</scope>
    <source>
        <strain evidence="4">ATCC 51573 / DSM 12127 / PCA</strain>
    </source>
</reference>
<dbReference type="Pfam" id="PF09848">
    <property type="entry name" value="SLFN-g3_helicase"/>
    <property type="match status" value="1"/>
</dbReference>
<evidence type="ECO:0000313" key="4">
    <source>
        <dbReference type="Proteomes" id="UP000000577"/>
    </source>
</evidence>
<dbReference type="OrthoDB" id="9758243at2"/>
<reference evidence="3 4" key="2">
    <citation type="journal article" date="2012" name="BMC Genomics">
        <title>Comparative genomic analysis of Geobacter sulfurreducens KN400, a strain with enhanced capacity for extracellular electron transfer and electricity production.</title>
        <authorList>
            <person name="Butler J.E."/>
            <person name="Young N.D."/>
            <person name="Aklujkar M."/>
            <person name="Lovley D.R."/>
        </authorList>
    </citation>
    <scope>NUCLEOTIDE SEQUENCE [LARGE SCALE GENOMIC DNA]</scope>
    <source>
        <strain evidence="4">ATCC 51573 / DSM 12127 / PCA</strain>
    </source>
</reference>
<accession>Q74DF8</accession>
<dbReference type="SUPFAM" id="SSF52540">
    <property type="entry name" value="P-loop containing nucleoside triphosphate hydrolases"/>
    <property type="match status" value="2"/>
</dbReference>
<dbReference type="AlphaFoldDB" id="Q74DF8"/>
<dbReference type="CDD" id="cd06529">
    <property type="entry name" value="S24_LexA-like"/>
    <property type="match status" value="1"/>
</dbReference>
<gene>
    <name evidence="3" type="ordered locus">GSU1358</name>
</gene>
<evidence type="ECO:0008006" key="5">
    <source>
        <dbReference type="Google" id="ProtNLM"/>
    </source>
</evidence>
<dbReference type="InParanoid" id="Q74DF8"/>
<dbReference type="SUPFAM" id="SSF51306">
    <property type="entry name" value="LexA/Signal peptidase"/>
    <property type="match status" value="1"/>
</dbReference>
<dbReference type="Proteomes" id="UP000000577">
    <property type="component" value="Chromosome"/>
</dbReference>
<name>Q74DF8_GEOSL</name>
<dbReference type="HOGENOM" id="CLU_019642_0_0_7"/>
<dbReference type="EMBL" id="AE017180">
    <property type="protein sequence ID" value="AAR34734.1"/>
    <property type="molecule type" value="Genomic_DNA"/>
</dbReference>
<dbReference type="Pfam" id="PF00717">
    <property type="entry name" value="Peptidase_S24"/>
    <property type="match status" value="1"/>
</dbReference>
<evidence type="ECO:0000313" key="3">
    <source>
        <dbReference type="EMBL" id="AAR34734.1"/>
    </source>
</evidence>
<dbReference type="InterPro" id="IPR015927">
    <property type="entry name" value="Peptidase_S24_S26A/B/C"/>
</dbReference>
<dbReference type="InterPro" id="IPR027417">
    <property type="entry name" value="P-loop_NTPase"/>
</dbReference>
<dbReference type="InterPro" id="IPR039418">
    <property type="entry name" value="LexA-like"/>
</dbReference>